<dbReference type="OrthoDB" id="2343366at2759"/>
<dbReference type="PANTHER" id="PTHR22796:SF1">
    <property type="entry name" value="VWFA DOMAIN-CONTAINING PROTEIN"/>
    <property type="match status" value="1"/>
</dbReference>
<dbReference type="EMBL" id="ASPP01035534">
    <property type="protein sequence ID" value="ETO02541.1"/>
    <property type="molecule type" value="Genomic_DNA"/>
</dbReference>
<keyword evidence="1" id="KW-0175">Coiled coil</keyword>
<reference evidence="2 3" key="1">
    <citation type="journal article" date="2013" name="Curr. Biol.">
        <title>The Genome of the Foraminiferan Reticulomyxa filosa.</title>
        <authorList>
            <person name="Glockner G."/>
            <person name="Hulsmann N."/>
            <person name="Schleicher M."/>
            <person name="Noegel A.A."/>
            <person name="Eichinger L."/>
            <person name="Gallinger C."/>
            <person name="Pawlowski J."/>
            <person name="Sierra R."/>
            <person name="Euteneuer U."/>
            <person name="Pillet L."/>
            <person name="Moustafa A."/>
            <person name="Platzer M."/>
            <person name="Groth M."/>
            <person name="Szafranski K."/>
            <person name="Schliwa M."/>
        </authorList>
    </citation>
    <scope>NUCLEOTIDE SEQUENCE [LARGE SCALE GENOMIC DNA]</scope>
</reference>
<organism evidence="2 3">
    <name type="scientific">Reticulomyxa filosa</name>
    <dbReference type="NCBI Taxonomy" id="46433"/>
    <lineage>
        <taxon>Eukaryota</taxon>
        <taxon>Sar</taxon>
        <taxon>Rhizaria</taxon>
        <taxon>Retaria</taxon>
        <taxon>Foraminifera</taxon>
        <taxon>Monothalamids</taxon>
        <taxon>Reticulomyxidae</taxon>
        <taxon>Reticulomyxa</taxon>
    </lineage>
</organism>
<dbReference type="PANTHER" id="PTHR22796">
    <property type="entry name" value="URG4-RELATED"/>
    <property type="match status" value="1"/>
</dbReference>
<dbReference type="AlphaFoldDB" id="X6LME3"/>
<sequence length="654" mass="75366">MLNHLLGCKFDISGARCTDGVWLTARIVGDILYVILDFEGLGSFERSSQEDALLSVFNASISNCTMFRCENHFDQDIARMFERFQKGVQFLRDDNEKLFKGRLLIVVKDIATTDTKQVMSEFSKKITSFCRESKDKNGKSESFVMQMYKDSTNIYIEPYPPLMHDSFFKKFLVLQRQIESLPIIHGDGGAAFLRHMKAIMARLTMKDWNSNLSEQIVKSTVERVQQYTECVINFGTLAISKTFESLERFNVNEDIEVAGLTKKEKIDVKNSDVINSLLQKLEHVCSQSNELSNIVVIEQINQLKQWKKGFEKILDNIPNGGLNLVHNNILKFLHKEFERQIPKCKRGHSTHRQWFIAFQLFLKLICLRRELILEKWIANELHGFGFQTLRGNNNAQEQKIDTTEKRAKRSQDEVMTKFVKPFINTVLNQLQATETLLVMCGAKCKHCYFLCLLQQSHQQSSEVEHNCLGSHQCDQVCSRCQQSEAETKENILPCKLQSGHETLHDCREKNHTCDKDCSLKQYGNCDGKCGLKFSHSNEIDCMCNSLIHYCNENCSLPGCPNKCEINYSKEHIRHECSEKRCTKHCEIPECVKNFVCNVEATCDCNGGHFHDMDIKDKKKIESGMIPFHCCNSERHPCLHECQENGNCKVEYTRV</sequence>
<evidence type="ECO:0000313" key="3">
    <source>
        <dbReference type="Proteomes" id="UP000023152"/>
    </source>
</evidence>
<proteinExistence type="predicted"/>
<accession>X6LME3</accession>
<evidence type="ECO:0000256" key="1">
    <source>
        <dbReference type="SAM" id="Coils"/>
    </source>
</evidence>
<dbReference type="Gene3D" id="3.40.50.300">
    <property type="entry name" value="P-loop containing nucleotide triphosphate hydrolases"/>
    <property type="match status" value="1"/>
</dbReference>
<keyword evidence="3" id="KW-1185">Reference proteome</keyword>
<feature type="non-terminal residue" evidence="2">
    <location>
        <position position="654"/>
    </location>
</feature>
<gene>
    <name evidence="2" type="ORF">RFI_34887</name>
</gene>
<comment type="caution">
    <text evidence="2">The sequence shown here is derived from an EMBL/GenBank/DDBJ whole genome shotgun (WGS) entry which is preliminary data.</text>
</comment>
<evidence type="ECO:0000313" key="2">
    <source>
        <dbReference type="EMBL" id="ETO02541.1"/>
    </source>
</evidence>
<protein>
    <submittedName>
        <fullName evidence="2">Uncharacterized protein</fullName>
    </submittedName>
</protein>
<dbReference type="SUPFAM" id="SSF52540">
    <property type="entry name" value="P-loop containing nucleoside triphosphate hydrolases"/>
    <property type="match status" value="1"/>
</dbReference>
<name>X6LME3_RETFI</name>
<dbReference type="Proteomes" id="UP000023152">
    <property type="component" value="Unassembled WGS sequence"/>
</dbReference>
<dbReference type="InterPro" id="IPR027417">
    <property type="entry name" value="P-loop_NTPase"/>
</dbReference>
<feature type="coiled-coil region" evidence="1">
    <location>
        <begin position="386"/>
        <end position="413"/>
    </location>
</feature>